<name>A0ABT0P4Y9_9ACTN</name>
<feature type="signal peptide" evidence="1">
    <location>
        <begin position="1"/>
        <end position="27"/>
    </location>
</feature>
<accession>A0ABT0P4Y9</accession>
<keyword evidence="1" id="KW-0732">Signal</keyword>
<evidence type="ECO:0000256" key="1">
    <source>
        <dbReference type="SAM" id="SignalP"/>
    </source>
</evidence>
<reference evidence="2 3" key="1">
    <citation type="submission" date="2022-05" db="EMBL/GenBank/DDBJ databases">
        <title>Genome Resource of Streptomyces lavenduligriseus GA1-1, a Strain with Broad-Spectrum Antifungal Activity against Phytopathogenic Fungi.</title>
        <authorList>
            <person name="Qi D."/>
        </authorList>
    </citation>
    <scope>NUCLEOTIDE SEQUENCE [LARGE SCALE GENOMIC DNA]</scope>
    <source>
        <strain evidence="2 3">GA1-1</strain>
    </source>
</reference>
<evidence type="ECO:0008006" key="4">
    <source>
        <dbReference type="Google" id="ProtNLM"/>
    </source>
</evidence>
<protein>
    <recommendedName>
        <fullName evidence="4">Secreted protein</fullName>
    </recommendedName>
</protein>
<proteinExistence type="predicted"/>
<comment type="caution">
    <text evidence="2">The sequence shown here is derived from an EMBL/GenBank/DDBJ whole genome shotgun (WGS) entry which is preliminary data.</text>
</comment>
<feature type="chain" id="PRO_5045995319" description="Secreted protein" evidence="1">
    <location>
        <begin position="28"/>
        <end position="95"/>
    </location>
</feature>
<dbReference type="EMBL" id="JAMCCK010000081">
    <property type="protein sequence ID" value="MCL3998805.1"/>
    <property type="molecule type" value="Genomic_DNA"/>
</dbReference>
<dbReference type="RefSeq" id="WP_249493372.1">
    <property type="nucleotide sequence ID" value="NZ_JAMCCK010000081.1"/>
</dbReference>
<evidence type="ECO:0000313" key="3">
    <source>
        <dbReference type="Proteomes" id="UP001202052"/>
    </source>
</evidence>
<sequence>MRRPATVLGTLAAAALLAVTVPVSAHAASGTLVIDDRTIHNPHGCYNNDRDAGVTNNTNRTAYLYEDDDCRGEWAETVEPGQDTIADQTWSVRID</sequence>
<evidence type="ECO:0000313" key="2">
    <source>
        <dbReference type="EMBL" id="MCL3998805.1"/>
    </source>
</evidence>
<keyword evidence="3" id="KW-1185">Reference proteome</keyword>
<dbReference type="Proteomes" id="UP001202052">
    <property type="component" value="Unassembled WGS sequence"/>
</dbReference>
<organism evidence="2 3">
    <name type="scientific">Streptomyces lavenduligriseus</name>
    <dbReference type="NCBI Taxonomy" id="67315"/>
    <lineage>
        <taxon>Bacteria</taxon>
        <taxon>Bacillati</taxon>
        <taxon>Actinomycetota</taxon>
        <taxon>Actinomycetes</taxon>
        <taxon>Kitasatosporales</taxon>
        <taxon>Streptomycetaceae</taxon>
        <taxon>Streptomyces</taxon>
    </lineage>
</organism>
<gene>
    <name evidence="2" type="ORF">M4438_35815</name>
</gene>